<dbReference type="PANTHER" id="PTHR31194:SF140">
    <property type="entry name" value="ETHYLENE-RESPONSIVE TRANSCRIPTION FACTOR CRF2"/>
    <property type="match status" value="1"/>
</dbReference>
<keyword evidence="4" id="KW-0804">Transcription</keyword>
<protein>
    <recommendedName>
        <fullName evidence="7">AP2/ERF domain-containing protein</fullName>
    </recommendedName>
</protein>
<dbReference type="SUPFAM" id="SSF54171">
    <property type="entry name" value="DNA-binding domain"/>
    <property type="match status" value="1"/>
</dbReference>
<dbReference type="GO" id="GO:0003700">
    <property type="term" value="F:DNA-binding transcription factor activity"/>
    <property type="evidence" value="ECO:0007669"/>
    <property type="project" value="InterPro"/>
</dbReference>
<dbReference type="AlphaFoldDB" id="A0AAD3SWV3"/>
<dbReference type="Proteomes" id="UP001279734">
    <property type="component" value="Unassembled WGS sequence"/>
</dbReference>
<proteinExistence type="predicted"/>
<dbReference type="EMBL" id="BSYO01000021">
    <property type="protein sequence ID" value="GMH19623.1"/>
    <property type="molecule type" value="Genomic_DNA"/>
</dbReference>
<accession>A0AAD3SWV3</accession>
<evidence type="ECO:0000259" key="7">
    <source>
        <dbReference type="PROSITE" id="PS51032"/>
    </source>
</evidence>
<evidence type="ECO:0000256" key="1">
    <source>
        <dbReference type="ARBA" id="ARBA00004123"/>
    </source>
</evidence>
<dbReference type="Gene3D" id="3.30.730.10">
    <property type="entry name" value="AP2/ERF domain"/>
    <property type="match status" value="1"/>
</dbReference>
<evidence type="ECO:0000256" key="3">
    <source>
        <dbReference type="ARBA" id="ARBA00023125"/>
    </source>
</evidence>
<dbReference type="GO" id="GO:0003677">
    <property type="term" value="F:DNA binding"/>
    <property type="evidence" value="ECO:0007669"/>
    <property type="project" value="UniProtKB-KW"/>
</dbReference>
<keyword evidence="2" id="KW-0805">Transcription regulation</keyword>
<dbReference type="PROSITE" id="PS51032">
    <property type="entry name" value="AP2_ERF"/>
    <property type="match status" value="1"/>
</dbReference>
<dbReference type="InterPro" id="IPR001471">
    <property type="entry name" value="AP2/ERF_dom"/>
</dbReference>
<evidence type="ECO:0000256" key="2">
    <source>
        <dbReference type="ARBA" id="ARBA00023015"/>
    </source>
</evidence>
<dbReference type="PRINTS" id="PR00367">
    <property type="entry name" value="ETHRSPELEMNT"/>
</dbReference>
<evidence type="ECO:0000256" key="4">
    <source>
        <dbReference type="ARBA" id="ARBA00023163"/>
    </source>
</evidence>
<evidence type="ECO:0000313" key="8">
    <source>
        <dbReference type="EMBL" id="GMH19623.1"/>
    </source>
</evidence>
<gene>
    <name evidence="8" type="ORF">Nepgr_021464</name>
</gene>
<dbReference type="InterPro" id="IPR016177">
    <property type="entry name" value="DNA-bd_dom_sf"/>
</dbReference>
<dbReference type="GO" id="GO:0005634">
    <property type="term" value="C:nucleus"/>
    <property type="evidence" value="ECO:0007669"/>
    <property type="project" value="UniProtKB-SubCell"/>
</dbReference>
<comment type="subcellular location">
    <subcellularLocation>
        <location evidence="1">Nucleus</location>
    </subcellularLocation>
</comment>
<feature type="region of interest" description="Disordered" evidence="6">
    <location>
        <begin position="164"/>
        <end position="218"/>
    </location>
</feature>
<dbReference type="InterPro" id="IPR050913">
    <property type="entry name" value="AP2/ERF_ERF"/>
</dbReference>
<feature type="domain" description="AP2/ERF" evidence="7">
    <location>
        <begin position="112"/>
        <end position="169"/>
    </location>
</feature>
<evidence type="ECO:0000313" key="9">
    <source>
        <dbReference type="Proteomes" id="UP001279734"/>
    </source>
</evidence>
<name>A0AAD3SWV3_NEPGR</name>
<dbReference type="PANTHER" id="PTHR31194">
    <property type="entry name" value="SHN SHINE , DNA BINDING / TRANSCRIPTION FACTOR"/>
    <property type="match status" value="1"/>
</dbReference>
<organism evidence="8 9">
    <name type="scientific">Nepenthes gracilis</name>
    <name type="common">Slender pitcher plant</name>
    <dbReference type="NCBI Taxonomy" id="150966"/>
    <lineage>
        <taxon>Eukaryota</taxon>
        <taxon>Viridiplantae</taxon>
        <taxon>Streptophyta</taxon>
        <taxon>Embryophyta</taxon>
        <taxon>Tracheophyta</taxon>
        <taxon>Spermatophyta</taxon>
        <taxon>Magnoliopsida</taxon>
        <taxon>eudicotyledons</taxon>
        <taxon>Gunneridae</taxon>
        <taxon>Pentapetalae</taxon>
        <taxon>Caryophyllales</taxon>
        <taxon>Nepenthaceae</taxon>
        <taxon>Nepenthes</taxon>
    </lineage>
</organism>
<dbReference type="FunFam" id="3.30.730.10:FF:000001">
    <property type="entry name" value="Ethylene-responsive transcription factor 2"/>
    <property type="match status" value="1"/>
</dbReference>
<dbReference type="CDD" id="cd00018">
    <property type="entry name" value="AP2"/>
    <property type="match status" value="1"/>
</dbReference>
<keyword evidence="9" id="KW-1185">Reference proteome</keyword>
<dbReference type="InterPro" id="IPR036955">
    <property type="entry name" value="AP2/ERF_dom_sf"/>
</dbReference>
<reference evidence="8" key="1">
    <citation type="submission" date="2023-05" db="EMBL/GenBank/DDBJ databases">
        <title>Nepenthes gracilis genome sequencing.</title>
        <authorList>
            <person name="Fukushima K."/>
        </authorList>
    </citation>
    <scope>NUCLEOTIDE SEQUENCE</scope>
    <source>
        <strain evidence="8">SING2019-196</strain>
    </source>
</reference>
<evidence type="ECO:0000256" key="6">
    <source>
        <dbReference type="SAM" id="MobiDB-lite"/>
    </source>
</evidence>
<dbReference type="Pfam" id="PF00847">
    <property type="entry name" value="AP2"/>
    <property type="match status" value="1"/>
</dbReference>
<sequence>MGFSLLRPIKYTEHKDITQKHNKNLPPDVRKSAPRIIRISVVDSDATDSSSDEETPPFGRKRVKRYLNEIMIEEGGSPKRIVDSRIPVKKVENQKRMKQSTTPCGEASGVRKFRGVRQRPWGKWAAEIRDPVRRVRLWLGTYDTAEEAARVYDNAAIQLRGPDALTNFDTSAPRESKPEADAPSTSGYESGKESSHNRCSPISVLHRRTNANDETEQGNRFEPVKLSKSHVCWKDPVQGEEFEECQVHTNTTCSNWFDPEPLFQSVLDEELQSWGLDPPREEEASHECKGDVNNAAGEYSADYMPTDLHDFFIFQSPEIMLLGDPPSPVLPDKLLMNGDFRDLFAGYSNDRGSSPLSTSQADDYFQDINDIFPLDPFVALY</sequence>
<comment type="caution">
    <text evidence="8">The sequence shown here is derived from an EMBL/GenBank/DDBJ whole genome shotgun (WGS) entry which is preliminary data.</text>
</comment>
<dbReference type="SMART" id="SM00380">
    <property type="entry name" value="AP2"/>
    <property type="match status" value="1"/>
</dbReference>
<keyword evidence="5" id="KW-0539">Nucleus</keyword>
<keyword evidence="3" id="KW-0238">DNA-binding</keyword>
<evidence type="ECO:0000256" key="5">
    <source>
        <dbReference type="ARBA" id="ARBA00023242"/>
    </source>
</evidence>